<dbReference type="GO" id="GO:0004789">
    <property type="term" value="F:thiamine-phosphate diphosphorylase activity"/>
    <property type="evidence" value="ECO:0007669"/>
    <property type="project" value="UniProtKB-EC"/>
</dbReference>
<organism evidence="14 15">
    <name type="scientific">Aliivibrio sifiae</name>
    <dbReference type="NCBI Taxonomy" id="566293"/>
    <lineage>
        <taxon>Bacteria</taxon>
        <taxon>Pseudomonadati</taxon>
        <taxon>Pseudomonadota</taxon>
        <taxon>Gammaproteobacteria</taxon>
        <taxon>Vibrionales</taxon>
        <taxon>Vibrionaceae</taxon>
        <taxon>Aliivibrio</taxon>
    </lineage>
</organism>
<feature type="domain" description="Thiamine phosphate synthase/TenI" evidence="13">
    <location>
        <begin position="20"/>
        <end position="188"/>
    </location>
</feature>
<dbReference type="FunFam" id="3.20.20.70:FF:000064">
    <property type="entry name" value="Thiamine-phosphate synthase"/>
    <property type="match status" value="1"/>
</dbReference>
<evidence type="ECO:0000256" key="12">
    <source>
        <dbReference type="SAM" id="MobiDB-lite"/>
    </source>
</evidence>
<dbReference type="AlphaFoldDB" id="A0A2S7X052"/>
<evidence type="ECO:0000256" key="4">
    <source>
        <dbReference type="ARBA" id="ARBA00022723"/>
    </source>
</evidence>
<dbReference type="NCBIfam" id="TIGR00693">
    <property type="entry name" value="thiE"/>
    <property type="match status" value="1"/>
</dbReference>
<dbReference type="GO" id="GO:0005737">
    <property type="term" value="C:cytoplasm"/>
    <property type="evidence" value="ECO:0007669"/>
    <property type="project" value="TreeGrafter"/>
</dbReference>
<accession>A0A2S7X052</accession>
<comment type="caution">
    <text evidence="14">The sequence shown here is derived from an EMBL/GenBank/DDBJ whole genome shotgun (WGS) entry which is preliminary data.</text>
</comment>
<evidence type="ECO:0000256" key="9">
    <source>
        <dbReference type="ARBA" id="ARBA00047883"/>
    </source>
</evidence>
<keyword evidence="6 10" id="KW-0784">Thiamine biosynthesis</keyword>
<evidence type="ECO:0000256" key="5">
    <source>
        <dbReference type="ARBA" id="ARBA00022842"/>
    </source>
</evidence>
<keyword evidence="5" id="KW-0460">Magnesium</keyword>
<dbReference type="PANTHER" id="PTHR20857:SF15">
    <property type="entry name" value="THIAMINE-PHOSPHATE SYNTHASE"/>
    <property type="match status" value="1"/>
</dbReference>
<dbReference type="RefSeq" id="WP_105056645.1">
    <property type="nucleotide sequence ID" value="NZ_CAWNRT010000003.1"/>
</dbReference>
<dbReference type="Gene3D" id="3.20.20.70">
    <property type="entry name" value="Aldolase class I"/>
    <property type="match status" value="1"/>
</dbReference>
<dbReference type="InterPro" id="IPR022998">
    <property type="entry name" value="ThiamineP_synth_TenI"/>
</dbReference>
<evidence type="ECO:0000259" key="13">
    <source>
        <dbReference type="Pfam" id="PF02581"/>
    </source>
</evidence>
<proteinExistence type="inferred from homology"/>
<dbReference type="UniPathway" id="UPA00060">
    <property type="reaction ID" value="UER00141"/>
</dbReference>
<comment type="catalytic activity">
    <reaction evidence="8 10">
        <text>2-(2-carboxy-4-methylthiazol-5-yl)ethyl phosphate + 4-amino-2-methyl-5-(diphosphooxymethyl)pyrimidine + 2 H(+) = thiamine phosphate + CO2 + diphosphate</text>
        <dbReference type="Rhea" id="RHEA:47848"/>
        <dbReference type="ChEBI" id="CHEBI:15378"/>
        <dbReference type="ChEBI" id="CHEBI:16526"/>
        <dbReference type="ChEBI" id="CHEBI:33019"/>
        <dbReference type="ChEBI" id="CHEBI:37575"/>
        <dbReference type="ChEBI" id="CHEBI:57841"/>
        <dbReference type="ChEBI" id="CHEBI:62890"/>
        <dbReference type="EC" id="2.5.1.3"/>
    </reaction>
</comment>
<dbReference type="GO" id="GO:0046872">
    <property type="term" value="F:metal ion binding"/>
    <property type="evidence" value="ECO:0007669"/>
    <property type="project" value="UniProtKB-KW"/>
</dbReference>
<evidence type="ECO:0000256" key="3">
    <source>
        <dbReference type="ARBA" id="ARBA00022679"/>
    </source>
</evidence>
<evidence type="ECO:0000256" key="11">
    <source>
        <dbReference type="RuleBase" id="RU004253"/>
    </source>
</evidence>
<dbReference type="PANTHER" id="PTHR20857">
    <property type="entry name" value="THIAMINE-PHOSPHATE PYROPHOSPHORYLASE"/>
    <property type="match status" value="1"/>
</dbReference>
<evidence type="ECO:0000256" key="1">
    <source>
        <dbReference type="ARBA" id="ARBA00001946"/>
    </source>
</evidence>
<dbReference type="Proteomes" id="UP000239263">
    <property type="component" value="Unassembled WGS sequence"/>
</dbReference>
<gene>
    <name evidence="14" type="ORF">BTO22_17600</name>
</gene>
<dbReference type="InterPro" id="IPR036206">
    <property type="entry name" value="ThiamineP_synth_sf"/>
</dbReference>
<comment type="similarity">
    <text evidence="10">Belongs to the thiamine-phosphate synthase family.</text>
</comment>
<evidence type="ECO:0000256" key="7">
    <source>
        <dbReference type="ARBA" id="ARBA00047334"/>
    </source>
</evidence>
<dbReference type="GO" id="GO:0009229">
    <property type="term" value="P:thiamine diphosphate biosynthetic process"/>
    <property type="evidence" value="ECO:0007669"/>
    <property type="project" value="UniProtKB-UniPathway"/>
</dbReference>
<dbReference type="InterPro" id="IPR013785">
    <property type="entry name" value="Aldolase_TIM"/>
</dbReference>
<dbReference type="EC" id="2.5.1.3" evidence="10"/>
<evidence type="ECO:0000256" key="6">
    <source>
        <dbReference type="ARBA" id="ARBA00022977"/>
    </source>
</evidence>
<evidence type="ECO:0000256" key="10">
    <source>
        <dbReference type="RuleBase" id="RU003826"/>
    </source>
</evidence>
<reference evidence="14 15" key="1">
    <citation type="submission" date="2016-12" db="EMBL/GenBank/DDBJ databases">
        <title>Diversity of luminous bacteria.</title>
        <authorList>
            <person name="Yoshizawa S."/>
            <person name="Kogure K."/>
        </authorList>
    </citation>
    <scope>NUCLEOTIDE SEQUENCE [LARGE SCALE GENOMIC DNA]</scope>
    <source>
        <strain evidence="14 15">ATCC 33715</strain>
    </source>
</reference>
<evidence type="ECO:0000256" key="8">
    <source>
        <dbReference type="ARBA" id="ARBA00047851"/>
    </source>
</evidence>
<comment type="cofactor">
    <cofactor evidence="1">
        <name>Mg(2+)</name>
        <dbReference type="ChEBI" id="CHEBI:18420"/>
    </cofactor>
</comment>
<dbReference type="Pfam" id="PF02581">
    <property type="entry name" value="TMP-TENI"/>
    <property type="match status" value="1"/>
</dbReference>
<dbReference type="OrthoDB" id="9810880at2"/>
<dbReference type="EMBL" id="MSCO01000003">
    <property type="protein sequence ID" value="PQJ83209.1"/>
    <property type="molecule type" value="Genomic_DNA"/>
</dbReference>
<name>A0A2S7X052_9GAMM</name>
<keyword evidence="3 10" id="KW-0808">Transferase</keyword>
<evidence type="ECO:0000256" key="2">
    <source>
        <dbReference type="ARBA" id="ARBA00005165"/>
    </source>
</evidence>
<evidence type="ECO:0000313" key="14">
    <source>
        <dbReference type="EMBL" id="PQJ83209.1"/>
    </source>
</evidence>
<dbReference type="InterPro" id="IPR034291">
    <property type="entry name" value="TMP_synthase"/>
</dbReference>
<comment type="catalytic activity">
    <reaction evidence="9 10">
        <text>2-[(2R,5Z)-2-carboxy-4-methylthiazol-5(2H)-ylidene]ethyl phosphate + 4-amino-2-methyl-5-(diphosphooxymethyl)pyrimidine + 2 H(+) = thiamine phosphate + CO2 + diphosphate</text>
        <dbReference type="Rhea" id="RHEA:47844"/>
        <dbReference type="ChEBI" id="CHEBI:15378"/>
        <dbReference type="ChEBI" id="CHEBI:16526"/>
        <dbReference type="ChEBI" id="CHEBI:33019"/>
        <dbReference type="ChEBI" id="CHEBI:37575"/>
        <dbReference type="ChEBI" id="CHEBI:57841"/>
        <dbReference type="ChEBI" id="CHEBI:62899"/>
        <dbReference type="EC" id="2.5.1.3"/>
    </reaction>
</comment>
<comment type="catalytic activity">
    <reaction evidence="7 10">
        <text>4-methyl-5-(2-phosphooxyethyl)-thiazole + 4-amino-2-methyl-5-(diphosphooxymethyl)pyrimidine + H(+) = thiamine phosphate + diphosphate</text>
        <dbReference type="Rhea" id="RHEA:22328"/>
        <dbReference type="ChEBI" id="CHEBI:15378"/>
        <dbReference type="ChEBI" id="CHEBI:33019"/>
        <dbReference type="ChEBI" id="CHEBI:37575"/>
        <dbReference type="ChEBI" id="CHEBI:57841"/>
        <dbReference type="ChEBI" id="CHEBI:58296"/>
        <dbReference type="EC" id="2.5.1.3"/>
    </reaction>
</comment>
<comment type="pathway">
    <text evidence="2 11">Cofactor biosynthesis; thiamine diphosphate biosynthesis; thiamine phosphate from 4-amino-2-methyl-5-diphosphomethylpyrimidine and 4-methyl-5-(2-phosphoethyl)-thiazole: step 1/1.</text>
</comment>
<sequence>MYSFPSIDKKKFRLYPVVDDVLWIERLLKLNVQTVQLRIKDAGQPDLEQQIAKAIELGRYYNAQVFINDYWQLAIKHQAFGIHLGQEDIEIADLQAISDAGICLGLSTHDDCELLKVKALNPSYLALGHIFPTPTKDMPSQPQGLDNLANNQKLAGDTPTVAIGGIDLSVAEVVWQTGIDSIAVVRAITQASNIEGTLAQFNSILAQSRSEPKRESQAMSDVEVMDE</sequence>
<evidence type="ECO:0000313" key="15">
    <source>
        <dbReference type="Proteomes" id="UP000239263"/>
    </source>
</evidence>
<feature type="region of interest" description="Disordered" evidence="12">
    <location>
        <begin position="207"/>
        <end position="227"/>
    </location>
</feature>
<dbReference type="NCBIfam" id="NF002904">
    <property type="entry name" value="PRK03512.1"/>
    <property type="match status" value="1"/>
</dbReference>
<dbReference type="SUPFAM" id="SSF51391">
    <property type="entry name" value="Thiamin phosphate synthase"/>
    <property type="match status" value="1"/>
</dbReference>
<dbReference type="CDD" id="cd00564">
    <property type="entry name" value="TMP_TenI"/>
    <property type="match status" value="1"/>
</dbReference>
<protein>
    <recommendedName>
        <fullName evidence="10">Thiamine-phosphate synthase</fullName>
        <ecNumber evidence="10">2.5.1.3</ecNumber>
    </recommendedName>
    <alternativeName>
        <fullName evidence="10">Thiamine-phosphate pyrophosphorylase</fullName>
    </alternativeName>
</protein>
<dbReference type="GO" id="GO:0009228">
    <property type="term" value="P:thiamine biosynthetic process"/>
    <property type="evidence" value="ECO:0007669"/>
    <property type="project" value="UniProtKB-KW"/>
</dbReference>
<keyword evidence="4" id="KW-0479">Metal-binding</keyword>